<dbReference type="AlphaFoldDB" id="A0A926NVH4"/>
<dbReference type="Proteomes" id="UP000619078">
    <property type="component" value="Unassembled WGS sequence"/>
</dbReference>
<sequence>MSGLPKSNLGPAAIDIQSTSASTAGSLATQTVNNAYGIYLYYNLPNTDVHTYLSSVSNALYGSPTVYNTGATTTGVSFYQDINYTGTATASIPKGNYTLAQLQAYGFVDNWASSVTVPSGWTVTMYTNDNFTDTSWVCTANTANFTTLSPNANDVVTSVKIQ</sequence>
<dbReference type="InterPro" id="IPR011024">
    <property type="entry name" value="G_crystallin-like"/>
</dbReference>
<reference evidence="1" key="1">
    <citation type="submission" date="2020-09" db="EMBL/GenBank/DDBJ databases">
        <title>Novel species of Mucilaginibacter isolated from a glacier on the Tibetan Plateau.</title>
        <authorList>
            <person name="Liu Q."/>
            <person name="Xin Y.-H."/>
        </authorList>
    </citation>
    <scope>NUCLEOTIDE SEQUENCE</scope>
    <source>
        <strain evidence="1">ZB1P21</strain>
    </source>
</reference>
<organism evidence="1 2">
    <name type="scientific">Mucilaginibacter glaciei</name>
    <dbReference type="NCBI Taxonomy" id="2772109"/>
    <lineage>
        <taxon>Bacteria</taxon>
        <taxon>Pseudomonadati</taxon>
        <taxon>Bacteroidota</taxon>
        <taxon>Sphingobacteriia</taxon>
        <taxon>Sphingobacteriales</taxon>
        <taxon>Sphingobacteriaceae</taxon>
        <taxon>Mucilaginibacter</taxon>
    </lineage>
</organism>
<protein>
    <submittedName>
        <fullName evidence="1">Uncharacterized protein</fullName>
    </submittedName>
</protein>
<keyword evidence="2" id="KW-1185">Reference proteome</keyword>
<dbReference type="RefSeq" id="WP_191161470.1">
    <property type="nucleotide sequence ID" value="NZ_JACWMX010000002.1"/>
</dbReference>
<proteinExistence type="predicted"/>
<accession>A0A926NVH4</accession>
<dbReference type="EMBL" id="JACWMX010000002">
    <property type="protein sequence ID" value="MBD1392479.1"/>
    <property type="molecule type" value="Genomic_DNA"/>
</dbReference>
<dbReference type="Gene3D" id="3.20.20.80">
    <property type="entry name" value="Glycosidases"/>
    <property type="match status" value="1"/>
</dbReference>
<comment type="caution">
    <text evidence="1">The sequence shown here is derived from an EMBL/GenBank/DDBJ whole genome shotgun (WGS) entry which is preliminary data.</text>
</comment>
<gene>
    <name evidence="1" type="ORF">IDJ76_05150</name>
</gene>
<dbReference type="Gene3D" id="2.60.20.10">
    <property type="entry name" value="Crystallins"/>
    <property type="match status" value="1"/>
</dbReference>
<evidence type="ECO:0000313" key="1">
    <source>
        <dbReference type="EMBL" id="MBD1392479.1"/>
    </source>
</evidence>
<evidence type="ECO:0000313" key="2">
    <source>
        <dbReference type="Proteomes" id="UP000619078"/>
    </source>
</evidence>
<name>A0A926NVH4_9SPHI</name>
<dbReference type="SUPFAM" id="SSF49695">
    <property type="entry name" value="gamma-Crystallin-like"/>
    <property type="match status" value="1"/>
</dbReference>